<evidence type="ECO:0000313" key="3">
    <source>
        <dbReference type="Proteomes" id="UP000229740"/>
    </source>
</evidence>
<feature type="domain" description="Caspase family p20" evidence="1">
    <location>
        <begin position="41"/>
        <end position="120"/>
    </location>
</feature>
<organism evidence="2 3">
    <name type="scientific">candidate division KSB3 bacterium</name>
    <dbReference type="NCBI Taxonomy" id="2044937"/>
    <lineage>
        <taxon>Bacteria</taxon>
        <taxon>candidate division KSB3</taxon>
    </lineage>
</organism>
<dbReference type="Gene3D" id="3.40.50.1460">
    <property type="match status" value="1"/>
</dbReference>
<dbReference type="InterPro" id="IPR001309">
    <property type="entry name" value="Pept_C14_p20"/>
</dbReference>
<dbReference type="InterPro" id="IPR029030">
    <property type="entry name" value="Caspase-like_dom_sf"/>
</dbReference>
<dbReference type="EMBL" id="PDPS01000014">
    <property type="protein sequence ID" value="PID59597.1"/>
    <property type="molecule type" value="Genomic_DNA"/>
</dbReference>
<dbReference type="InterPro" id="IPR018247">
    <property type="entry name" value="EF_Hand_1_Ca_BS"/>
</dbReference>
<dbReference type="GO" id="GO:0120147">
    <property type="term" value="F:formylglycine-generating oxidase activity"/>
    <property type="evidence" value="ECO:0007669"/>
    <property type="project" value="TreeGrafter"/>
</dbReference>
<dbReference type="AlphaFoldDB" id="A0A2G6EC86"/>
<dbReference type="PROSITE" id="PS50208">
    <property type="entry name" value="CASPASE_P20"/>
    <property type="match status" value="1"/>
</dbReference>
<dbReference type="PANTHER" id="PTHR23150">
    <property type="entry name" value="SULFATASE MODIFYING FACTOR 1, 2"/>
    <property type="match status" value="1"/>
</dbReference>
<dbReference type="Pfam" id="PF03781">
    <property type="entry name" value="FGE-sulfatase"/>
    <property type="match status" value="1"/>
</dbReference>
<gene>
    <name evidence="2" type="ORF">CSB45_00835</name>
</gene>
<protein>
    <recommendedName>
        <fullName evidence="1">Caspase family p20 domain-containing protein</fullName>
    </recommendedName>
</protein>
<dbReference type="InterPro" id="IPR011600">
    <property type="entry name" value="Pept_C14_caspase"/>
</dbReference>
<dbReference type="InterPro" id="IPR042095">
    <property type="entry name" value="SUMF_sf"/>
</dbReference>
<dbReference type="Gene3D" id="3.90.1580.10">
    <property type="entry name" value="paralog of FGE (formylglycine-generating enzyme)"/>
    <property type="match status" value="1"/>
</dbReference>
<dbReference type="Pfam" id="PF00656">
    <property type="entry name" value="Peptidase_C14"/>
    <property type="match status" value="1"/>
</dbReference>
<dbReference type="InterPro" id="IPR016187">
    <property type="entry name" value="CTDL_fold"/>
</dbReference>
<reference evidence="2 3" key="1">
    <citation type="submission" date="2017-10" db="EMBL/GenBank/DDBJ databases">
        <title>Novel microbial diversity and functional potential in the marine mammal oral microbiome.</title>
        <authorList>
            <person name="Dudek N.K."/>
            <person name="Sun C.L."/>
            <person name="Burstein D."/>
            <person name="Kantor R.S."/>
            <person name="Aliaga Goltsman D.S."/>
            <person name="Bik E.M."/>
            <person name="Thomas B.C."/>
            <person name="Banfield J.F."/>
            <person name="Relman D.A."/>
        </authorList>
    </citation>
    <scope>NUCLEOTIDE SEQUENCE [LARGE SCALE GENOMIC DNA]</scope>
    <source>
        <strain evidence="2">DOLZORAL124_49_17</strain>
    </source>
</reference>
<dbReference type="GO" id="GO:0004197">
    <property type="term" value="F:cysteine-type endopeptidase activity"/>
    <property type="evidence" value="ECO:0007669"/>
    <property type="project" value="InterPro"/>
</dbReference>
<dbReference type="Proteomes" id="UP000229740">
    <property type="component" value="Unassembled WGS sequence"/>
</dbReference>
<evidence type="ECO:0000259" key="1">
    <source>
        <dbReference type="PROSITE" id="PS50208"/>
    </source>
</evidence>
<dbReference type="InterPro" id="IPR051043">
    <property type="entry name" value="Sulfatase_Mod_Factor_Kinase"/>
</dbReference>
<dbReference type="GO" id="GO:0006508">
    <property type="term" value="P:proteolysis"/>
    <property type="evidence" value="ECO:0007669"/>
    <property type="project" value="InterPro"/>
</dbReference>
<evidence type="ECO:0000313" key="2">
    <source>
        <dbReference type="EMBL" id="PID59597.1"/>
    </source>
</evidence>
<dbReference type="SUPFAM" id="SSF56436">
    <property type="entry name" value="C-type lectin-like"/>
    <property type="match status" value="1"/>
</dbReference>
<dbReference type="InterPro" id="IPR005532">
    <property type="entry name" value="SUMF_dom"/>
</dbReference>
<comment type="caution">
    <text evidence="2">The sequence shown here is derived from an EMBL/GenBank/DDBJ whole genome shotgun (WGS) entry which is preliminary data.</text>
</comment>
<dbReference type="PANTHER" id="PTHR23150:SF35">
    <property type="entry name" value="BLL6746 PROTEIN"/>
    <property type="match status" value="1"/>
</dbReference>
<accession>A0A2G6EC86</accession>
<name>A0A2G6EC86_9BACT</name>
<proteinExistence type="predicted"/>
<dbReference type="PROSITE" id="PS00018">
    <property type="entry name" value="EF_HAND_1"/>
    <property type="match status" value="1"/>
</dbReference>
<sequence>MRKIGYCGLIGLALLIMAAGPAFGKRELIQDRQGETILTYEHSYALMIGVSHYTHWPGLPGVEQDMQAVRGRLEQMGFQVTLKENPRDQDALNKIFQEFIMRWGREEENRLLFYFAGHGETLPQKYGGNMGYLVAADAPLPKKDGQGFLNNEQEFLDHALDMEMIEVYAKRIQARHALFVFDSCFSGSIFSLSRAVPEHISYKTERPVRQFITSGSADEEVPDESVFRRQFLAALQGEGDVDNDGYVTGSELGLFLEKKVGPTTNGDQNPQYGKIRDPNLSKGDFVFALPQPSPTPTPRPATAPAPPDGQFSIEDLQAQTEWRRYQQRLEEAFAQARAFENRAAVVQDAIAAWQRFLEYAAQDNPYSDQDEGLRQQAHSRIAALRARPTATPASPSPSNAWTDPVTGMDFVWIPGGCFQMGQTEAEKTWLIQQIGEDTYNRYYDDELPRHKVCLEGFWLGKYEVTNAQYRQWKRDHDSGDFAGHSLNGDRQPVVRVSWKEATAFADWLTEQHHGKYTFRLPSEAQWEYAVRAGTTSSRFWGDDPDKACGYANVYDQTAKEVLDFSRTAHHCRDNYVVTAPVGGAARFEANAFGLYDMLGNVWEWCADSYEDSYDGASPAGAPRGTLGDGKTKVLRGGSWDSYPWLVRSAIRNGFNPDNRGSLIGFRLVVSPRTP</sequence>
<dbReference type="SUPFAM" id="SSF52129">
    <property type="entry name" value="Caspase-like"/>
    <property type="match status" value="1"/>
</dbReference>